<accession>D5RRM3</accession>
<gene>
    <name evidence="2" type="ORF">HMPREF0731_3735</name>
</gene>
<feature type="non-terminal residue" evidence="2">
    <location>
        <position position="1"/>
    </location>
</feature>
<dbReference type="AlphaFoldDB" id="D5RRM3"/>
<feature type="region of interest" description="Disordered" evidence="1">
    <location>
        <begin position="1"/>
        <end position="64"/>
    </location>
</feature>
<dbReference type="Proteomes" id="UP000005324">
    <property type="component" value="Unassembled WGS sequence"/>
</dbReference>
<reference evidence="2 3" key="1">
    <citation type="submission" date="2010-04" db="EMBL/GenBank/DDBJ databases">
        <authorList>
            <person name="Qin X."/>
            <person name="Bachman B."/>
            <person name="Battles P."/>
            <person name="Bell A."/>
            <person name="Bess C."/>
            <person name="Bickham C."/>
            <person name="Chaboub L."/>
            <person name="Chen D."/>
            <person name="Coyle M."/>
            <person name="Deiros D.R."/>
            <person name="Dinh H."/>
            <person name="Forbes L."/>
            <person name="Fowler G."/>
            <person name="Francisco L."/>
            <person name="Fu Q."/>
            <person name="Gubbala S."/>
            <person name="Hale W."/>
            <person name="Han Y."/>
            <person name="Hemphill L."/>
            <person name="Highlander S.K."/>
            <person name="Hirani K."/>
            <person name="Hogues M."/>
            <person name="Jackson L."/>
            <person name="Jakkamsetti A."/>
            <person name="Javaid M."/>
            <person name="Jiang H."/>
            <person name="Korchina V."/>
            <person name="Kovar C."/>
            <person name="Lara F."/>
            <person name="Lee S."/>
            <person name="Mata R."/>
            <person name="Mathew T."/>
            <person name="Moen C."/>
            <person name="Morales K."/>
            <person name="Munidasa M."/>
            <person name="Nazareth L."/>
            <person name="Ngo R."/>
            <person name="Nguyen L."/>
            <person name="Okwuonu G."/>
            <person name="Ongeri F."/>
            <person name="Patil S."/>
            <person name="Petrosino J."/>
            <person name="Pham C."/>
            <person name="Pham P."/>
            <person name="Pu L.-L."/>
            <person name="Puazo M."/>
            <person name="Raj R."/>
            <person name="Reid J."/>
            <person name="Rouhana J."/>
            <person name="Saada N."/>
            <person name="Shang Y."/>
            <person name="Simmons D."/>
            <person name="Thornton R."/>
            <person name="Warren J."/>
            <person name="Weissenberger G."/>
            <person name="Zhang J."/>
            <person name="Zhang L."/>
            <person name="Zhou C."/>
            <person name="Zhu D."/>
            <person name="Muzny D."/>
            <person name="Worley K."/>
            <person name="Gibbs R."/>
        </authorList>
    </citation>
    <scope>NUCLEOTIDE SEQUENCE [LARGE SCALE GENOMIC DNA]</scope>
    <source>
        <strain evidence="2 3">ATCC 49957</strain>
    </source>
</reference>
<feature type="compositionally biased region" description="Low complexity" evidence="1">
    <location>
        <begin position="41"/>
        <end position="50"/>
    </location>
</feature>
<organism evidence="2 3">
    <name type="scientific">Pseudoroseomonas cervicalis ATCC 49957</name>
    <dbReference type="NCBI Taxonomy" id="525371"/>
    <lineage>
        <taxon>Bacteria</taxon>
        <taxon>Pseudomonadati</taxon>
        <taxon>Pseudomonadota</taxon>
        <taxon>Alphaproteobacteria</taxon>
        <taxon>Acetobacterales</taxon>
        <taxon>Roseomonadaceae</taxon>
        <taxon>Roseomonas</taxon>
    </lineage>
</organism>
<name>D5RRM3_9PROT</name>
<evidence type="ECO:0000256" key="1">
    <source>
        <dbReference type="SAM" id="MobiDB-lite"/>
    </source>
</evidence>
<protein>
    <submittedName>
        <fullName evidence="2">Uncharacterized protein</fullName>
    </submittedName>
</protein>
<keyword evidence="3" id="KW-1185">Reference proteome</keyword>
<evidence type="ECO:0000313" key="3">
    <source>
        <dbReference type="Proteomes" id="UP000005324"/>
    </source>
</evidence>
<comment type="caution">
    <text evidence="2">The sequence shown here is derived from an EMBL/GenBank/DDBJ whole genome shotgun (WGS) entry which is preliminary data.</text>
</comment>
<proteinExistence type="predicted"/>
<dbReference type="HOGENOM" id="CLU_2855218_0_0_5"/>
<dbReference type="EMBL" id="ADVL01000709">
    <property type="protein sequence ID" value="EFH10031.1"/>
    <property type="molecule type" value="Genomic_DNA"/>
</dbReference>
<sequence length="64" mass="6571">DLGAQAQRLLGQARGIPPGDQGDRGELARRGGVQQRHGAAPDRAGAAQDADALRSPAHRHSGTP</sequence>
<evidence type="ECO:0000313" key="2">
    <source>
        <dbReference type="EMBL" id="EFH10031.1"/>
    </source>
</evidence>